<comment type="caution">
    <text evidence="6">The sequence shown here is derived from an EMBL/GenBank/DDBJ whole genome shotgun (WGS) entry which is preliminary data.</text>
</comment>
<dbReference type="Pfam" id="PF01988">
    <property type="entry name" value="VIT1"/>
    <property type="match status" value="2"/>
</dbReference>
<name>A0A1F8F090_9BACT</name>
<keyword evidence="4 5" id="KW-0472">Membrane</keyword>
<protein>
    <recommendedName>
        <fullName evidence="8">VIT family protein</fullName>
    </recommendedName>
</protein>
<accession>A0A1F8F090</accession>
<evidence type="ECO:0000256" key="1">
    <source>
        <dbReference type="ARBA" id="ARBA00004127"/>
    </source>
</evidence>
<dbReference type="EMBL" id="MGJL01000038">
    <property type="protein sequence ID" value="OGN06523.1"/>
    <property type="molecule type" value="Genomic_DNA"/>
</dbReference>
<gene>
    <name evidence="6" type="ORF">A2750_03460</name>
</gene>
<dbReference type="GO" id="GO:0005384">
    <property type="term" value="F:manganese ion transmembrane transporter activity"/>
    <property type="evidence" value="ECO:0007669"/>
    <property type="project" value="InterPro"/>
</dbReference>
<dbReference type="GO" id="GO:0012505">
    <property type="term" value="C:endomembrane system"/>
    <property type="evidence" value="ECO:0007669"/>
    <property type="project" value="UniProtKB-SubCell"/>
</dbReference>
<dbReference type="GO" id="GO:0030026">
    <property type="term" value="P:intracellular manganese ion homeostasis"/>
    <property type="evidence" value="ECO:0007669"/>
    <property type="project" value="InterPro"/>
</dbReference>
<proteinExistence type="predicted"/>
<evidence type="ECO:0000256" key="4">
    <source>
        <dbReference type="ARBA" id="ARBA00023136"/>
    </source>
</evidence>
<reference evidence="6 7" key="1">
    <citation type="journal article" date="2016" name="Nat. Commun.">
        <title>Thousands of microbial genomes shed light on interconnected biogeochemical processes in an aquifer system.</title>
        <authorList>
            <person name="Anantharaman K."/>
            <person name="Brown C.T."/>
            <person name="Hug L.A."/>
            <person name="Sharon I."/>
            <person name="Castelle C.J."/>
            <person name="Probst A.J."/>
            <person name="Thomas B.C."/>
            <person name="Singh A."/>
            <person name="Wilkins M.J."/>
            <person name="Karaoz U."/>
            <person name="Brodie E.L."/>
            <person name="Williams K.H."/>
            <person name="Hubbard S.S."/>
            <person name="Banfield J.F."/>
        </authorList>
    </citation>
    <scope>NUCLEOTIDE SEQUENCE [LARGE SCALE GENOMIC DNA]</scope>
</reference>
<feature type="transmembrane region" description="Helical" evidence="5">
    <location>
        <begin position="41"/>
        <end position="63"/>
    </location>
</feature>
<sequence length="169" mass="17990">MDGKQVYASYLRSFTFGVEDSLVSTVGFLSGIAAAGINSQIIILSGLVLIFVESFSMAVGIFLSEYSAENYLSVSKSNLRTSFNSGTIMFFSYFISGFIPLAPYILFAGDSSLAFSLLFSLMALFALGVVGARISGASVWKNGFRTLIIGGFAVVVGVVVGRYAAKFNL</sequence>
<dbReference type="AlphaFoldDB" id="A0A1F8F090"/>
<feature type="transmembrane region" description="Helical" evidence="5">
    <location>
        <begin position="113"/>
        <end position="132"/>
    </location>
</feature>
<evidence type="ECO:0008006" key="8">
    <source>
        <dbReference type="Google" id="ProtNLM"/>
    </source>
</evidence>
<dbReference type="Proteomes" id="UP000178023">
    <property type="component" value="Unassembled WGS sequence"/>
</dbReference>
<evidence type="ECO:0000313" key="6">
    <source>
        <dbReference type="EMBL" id="OGN06523.1"/>
    </source>
</evidence>
<feature type="transmembrane region" description="Helical" evidence="5">
    <location>
        <begin position="144"/>
        <end position="165"/>
    </location>
</feature>
<keyword evidence="3 5" id="KW-1133">Transmembrane helix</keyword>
<organism evidence="6 7">
    <name type="scientific">Candidatus Yanofskybacteria bacterium RIFCSPHIGHO2_01_FULL_45_42</name>
    <dbReference type="NCBI Taxonomy" id="1802671"/>
    <lineage>
        <taxon>Bacteria</taxon>
        <taxon>Candidatus Yanofskyibacteriota</taxon>
    </lineage>
</organism>
<comment type="subcellular location">
    <subcellularLocation>
        <location evidence="1">Endomembrane system</location>
        <topology evidence="1">Multi-pass membrane protein</topology>
    </subcellularLocation>
</comment>
<dbReference type="PANTHER" id="PTHR31851">
    <property type="entry name" value="FE(2+)/MN(2+) TRANSPORTER PCL1"/>
    <property type="match status" value="1"/>
</dbReference>
<dbReference type="InterPro" id="IPR008217">
    <property type="entry name" value="Ccc1_fam"/>
</dbReference>
<evidence type="ECO:0000256" key="5">
    <source>
        <dbReference type="SAM" id="Phobius"/>
    </source>
</evidence>
<feature type="transmembrane region" description="Helical" evidence="5">
    <location>
        <begin position="83"/>
        <end position="107"/>
    </location>
</feature>
<evidence type="ECO:0000256" key="2">
    <source>
        <dbReference type="ARBA" id="ARBA00022692"/>
    </source>
</evidence>
<evidence type="ECO:0000313" key="7">
    <source>
        <dbReference type="Proteomes" id="UP000178023"/>
    </source>
</evidence>
<evidence type="ECO:0000256" key="3">
    <source>
        <dbReference type="ARBA" id="ARBA00022989"/>
    </source>
</evidence>
<keyword evidence="2 5" id="KW-0812">Transmembrane</keyword>